<evidence type="ECO:0000313" key="3">
    <source>
        <dbReference type="Proteomes" id="UP000244940"/>
    </source>
</evidence>
<evidence type="ECO:0000256" key="1">
    <source>
        <dbReference type="SAM" id="MobiDB-lite"/>
    </source>
</evidence>
<dbReference type="Proteomes" id="UP000244940">
    <property type="component" value="Unassembled WGS sequence"/>
</dbReference>
<name>A0A2U2CI64_9RHOB</name>
<evidence type="ECO:0000313" key="2">
    <source>
        <dbReference type="EMBL" id="PWE31566.1"/>
    </source>
</evidence>
<feature type="compositionally biased region" description="Polar residues" evidence="1">
    <location>
        <begin position="53"/>
        <end position="67"/>
    </location>
</feature>
<proteinExistence type="predicted"/>
<dbReference type="EMBL" id="QEYD01000001">
    <property type="protein sequence ID" value="PWE31566.1"/>
    <property type="molecule type" value="Genomic_DNA"/>
</dbReference>
<gene>
    <name evidence="2" type="ORF">C4N9_00690</name>
</gene>
<dbReference type="AlphaFoldDB" id="A0A2U2CI64"/>
<feature type="region of interest" description="Disordered" evidence="1">
    <location>
        <begin position="34"/>
        <end position="67"/>
    </location>
</feature>
<keyword evidence="3" id="KW-1185">Reference proteome</keyword>
<comment type="caution">
    <text evidence="2">The sequence shown here is derived from an EMBL/GenBank/DDBJ whole genome shotgun (WGS) entry which is preliminary data.</text>
</comment>
<sequence length="67" mass="6575">MIAGRMHDRQGGFTVSFAVDGRALPGTGALQISSAGALSRHDPAAAKPGAPPTGSTSVATSKAVSRA</sequence>
<reference evidence="2 3" key="1">
    <citation type="submission" date="2018-05" db="EMBL/GenBank/DDBJ databases">
        <title>Pararhodobacter marina sp. nov., isolated from deep-sea water of the Indian Ocean.</title>
        <authorList>
            <person name="Lai Q.Sr."/>
            <person name="Liu X."/>
            <person name="Shao Z."/>
        </authorList>
    </citation>
    <scope>NUCLEOTIDE SEQUENCE [LARGE SCALE GENOMIC DNA]</scope>
    <source>
        <strain evidence="2 3">CIC4N-9</strain>
    </source>
</reference>
<accession>A0A2U2CI64</accession>
<organism evidence="2 3">
    <name type="scientific">Pararhodobacter marinus</name>
    <dbReference type="NCBI Taxonomy" id="2184063"/>
    <lineage>
        <taxon>Bacteria</taxon>
        <taxon>Pseudomonadati</taxon>
        <taxon>Pseudomonadota</taxon>
        <taxon>Alphaproteobacteria</taxon>
        <taxon>Rhodobacterales</taxon>
        <taxon>Paracoccaceae</taxon>
        <taxon>Pararhodobacter</taxon>
    </lineage>
</organism>
<protein>
    <submittedName>
        <fullName evidence="2">Uncharacterized protein</fullName>
    </submittedName>
</protein>